<comment type="caution">
    <text evidence="8">The sequence shown here is derived from an EMBL/GenBank/DDBJ whole genome shotgun (WGS) entry which is preliminary data.</text>
</comment>
<proteinExistence type="inferred from homology"/>
<dbReference type="Pfam" id="PF07196">
    <property type="entry name" value="Flagellin_IN"/>
    <property type="match status" value="1"/>
</dbReference>
<evidence type="ECO:0000256" key="4">
    <source>
        <dbReference type="ARBA" id="ARBA00023143"/>
    </source>
</evidence>
<accession>A0ABU8RWT5</accession>
<name>A0ABU8RWT5_9SPHN</name>
<sequence>MATSVSSTQSVTQTATQQLLTSLGAGSGVDMAGLATSLAQAQFAAKKDRLTTQSEKLEAQISAASTLKSAISNLASSLNSRVRAGDLSSQPQLANSAVAKATLSGTTIAKGSYSLEVTKLATSQTLASAKFDSATSLAGEGKLTISLGTVNGTTFNAGTAPAIEIDVTAGQTLTDVANLINAKNAGITAYVSNTTDGAKLVLKGSTGTASAFKIDADVTSGDLGLLAANPATAAPDRLITTAGDASFKLDGLPVTSASNKVTDAIPGVELNLTGTNTGVPTTVTFTDPSSSITEAMTDLTAALNEIITQLNTLTDSKTGELSRDSGALALRRTMQQLTSKVIMPNAPEGTPRSLADLGVSIQKDGTFTLDSARLTATLKADPQATAAMFTNGLNGVDATISEISRNMSSISTETKSYGATLANSIAAMTKQKTKASEDLTSLSDKQEVLRKQLVARFSASDSQVGASKSTLSFLKNQIAAWNGTNNN</sequence>
<dbReference type="PANTHER" id="PTHR30288:SF0">
    <property type="entry name" value="FLAGELLAR HOOK-ASSOCIATED PROTEIN 2"/>
    <property type="match status" value="1"/>
</dbReference>
<keyword evidence="9" id="KW-1185">Reference proteome</keyword>
<dbReference type="InterPro" id="IPR010810">
    <property type="entry name" value="Flagellin_hook_IN_motif"/>
</dbReference>
<dbReference type="RefSeq" id="WP_339587422.1">
    <property type="nucleotide sequence ID" value="NZ_JBBHJZ010000002.1"/>
</dbReference>
<dbReference type="InterPro" id="IPR040026">
    <property type="entry name" value="FliD"/>
</dbReference>
<keyword evidence="8" id="KW-0969">Cilium</keyword>
<organism evidence="8 9">
    <name type="scientific">Novosphingobium anseongense</name>
    <dbReference type="NCBI Taxonomy" id="3133436"/>
    <lineage>
        <taxon>Bacteria</taxon>
        <taxon>Pseudomonadati</taxon>
        <taxon>Pseudomonadota</taxon>
        <taxon>Alphaproteobacteria</taxon>
        <taxon>Sphingomonadales</taxon>
        <taxon>Sphingomonadaceae</taxon>
        <taxon>Novosphingobium</taxon>
    </lineage>
</organism>
<evidence type="ECO:0000256" key="2">
    <source>
        <dbReference type="ARBA" id="ARBA00011255"/>
    </source>
</evidence>
<keyword evidence="8" id="KW-0966">Cell projection</keyword>
<feature type="domain" description="Flagellar hook-associated protein 2 C-terminal" evidence="7">
    <location>
        <begin position="242"/>
        <end position="464"/>
    </location>
</feature>
<comment type="subcellular location">
    <subcellularLocation>
        <location evidence="5">Secreted</location>
    </subcellularLocation>
    <subcellularLocation>
        <location evidence="5">Bacterial flagellum</location>
    </subcellularLocation>
</comment>
<dbReference type="EMBL" id="JBBHJZ010000002">
    <property type="protein sequence ID" value="MEJ5977484.1"/>
    <property type="molecule type" value="Genomic_DNA"/>
</dbReference>
<protein>
    <recommendedName>
        <fullName evidence="5">Flagellar hook-associated protein 2</fullName>
        <shortName evidence="5">HAP2</shortName>
    </recommendedName>
    <alternativeName>
        <fullName evidence="5">Flagellar cap protein</fullName>
    </alternativeName>
</protein>
<dbReference type="InterPro" id="IPR003481">
    <property type="entry name" value="FliD_N"/>
</dbReference>
<gene>
    <name evidence="8" type="primary">fliD</name>
    <name evidence="8" type="ORF">WG901_12615</name>
</gene>
<comment type="function">
    <text evidence="5">Required for morphogenesis and for the elongation of the flagellar filament by facilitating polymerization of the flagellin monomers at the tip of growing filament. Forms a capping structure, which prevents flagellin subunits (transported through the central channel of the flagellum) from leaking out without polymerization at the distal end.</text>
</comment>
<dbReference type="PANTHER" id="PTHR30288">
    <property type="entry name" value="FLAGELLAR CAP/ASSEMBLY PROTEIN FLID"/>
    <property type="match status" value="1"/>
</dbReference>
<keyword evidence="3" id="KW-0175">Coiled coil</keyword>
<reference evidence="8 9" key="1">
    <citation type="submission" date="2024-03" db="EMBL/GenBank/DDBJ databases">
        <authorList>
            <person name="Jo J.-H."/>
        </authorList>
    </citation>
    <scope>NUCLEOTIDE SEQUENCE [LARGE SCALE GENOMIC DNA]</scope>
    <source>
        <strain evidence="8 9">PS1R-30</strain>
    </source>
</reference>
<dbReference type="Pfam" id="PF07195">
    <property type="entry name" value="FliD_C"/>
    <property type="match status" value="1"/>
</dbReference>
<dbReference type="Proteomes" id="UP001361239">
    <property type="component" value="Unassembled WGS sequence"/>
</dbReference>
<evidence type="ECO:0000259" key="6">
    <source>
        <dbReference type="Pfam" id="PF02465"/>
    </source>
</evidence>
<keyword evidence="8" id="KW-0282">Flagellum</keyword>
<keyword evidence="5" id="KW-0964">Secreted</keyword>
<feature type="domain" description="Flagellar hook-associated protein 2 N-terminal" evidence="6">
    <location>
        <begin position="27"/>
        <end position="124"/>
    </location>
</feature>
<comment type="similarity">
    <text evidence="1 5">Belongs to the FliD family.</text>
</comment>
<evidence type="ECO:0000259" key="7">
    <source>
        <dbReference type="Pfam" id="PF07195"/>
    </source>
</evidence>
<dbReference type="Pfam" id="PF02465">
    <property type="entry name" value="FliD_N"/>
    <property type="match status" value="1"/>
</dbReference>
<evidence type="ECO:0000256" key="3">
    <source>
        <dbReference type="ARBA" id="ARBA00023054"/>
    </source>
</evidence>
<comment type="subunit">
    <text evidence="2 5">Homopentamer.</text>
</comment>
<dbReference type="InterPro" id="IPR010809">
    <property type="entry name" value="FliD_C"/>
</dbReference>
<evidence type="ECO:0000256" key="1">
    <source>
        <dbReference type="ARBA" id="ARBA00009764"/>
    </source>
</evidence>
<evidence type="ECO:0000313" key="9">
    <source>
        <dbReference type="Proteomes" id="UP001361239"/>
    </source>
</evidence>
<keyword evidence="4 5" id="KW-0975">Bacterial flagellum</keyword>
<evidence type="ECO:0000313" key="8">
    <source>
        <dbReference type="EMBL" id="MEJ5977484.1"/>
    </source>
</evidence>
<evidence type="ECO:0000256" key="5">
    <source>
        <dbReference type="RuleBase" id="RU362066"/>
    </source>
</evidence>